<dbReference type="InterPro" id="IPR002372">
    <property type="entry name" value="PQQ_rpt_dom"/>
</dbReference>
<dbReference type="AlphaFoldDB" id="A0A8H6XG88"/>
<dbReference type="GO" id="GO:0008081">
    <property type="term" value="F:phosphoric diester hydrolase activity"/>
    <property type="evidence" value="ECO:0007669"/>
    <property type="project" value="InterPro"/>
</dbReference>
<dbReference type="SUPFAM" id="SSF51695">
    <property type="entry name" value="PLC-like phosphodiesterases"/>
    <property type="match status" value="1"/>
</dbReference>
<dbReference type="PROSITE" id="PS50007">
    <property type="entry name" value="PIPLC_X_DOMAIN"/>
    <property type="match status" value="1"/>
</dbReference>
<protein>
    <submittedName>
        <fullName evidence="3">Phosphatidylinositol-specific phospholipase C domain-containing protein</fullName>
    </submittedName>
</protein>
<name>A0A8H6XG88_9AGAR</name>
<proteinExistence type="predicted"/>
<dbReference type="InterPro" id="IPR051057">
    <property type="entry name" value="PI-PLC_domain"/>
</dbReference>
<keyword evidence="4" id="KW-1185">Reference proteome</keyword>
<gene>
    <name evidence="3" type="ORF">MSAN_02118800</name>
</gene>
<dbReference type="Proteomes" id="UP000623467">
    <property type="component" value="Unassembled WGS sequence"/>
</dbReference>
<dbReference type="InterPro" id="IPR011047">
    <property type="entry name" value="Quinoprotein_ADH-like_sf"/>
</dbReference>
<evidence type="ECO:0000259" key="2">
    <source>
        <dbReference type="SMART" id="SM00148"/>
    </source>
</evidence>
<dbReference type="SMART" id="SM00148">
    <property type="entry name" value="PLCXc"/>
    <property type="match status" value="1"/>
</dbReference>
<dbReference type="InterPro" id="IPR015943">
    <property type="entry name" value="WD40/YVTN_repeat-like_dom_sf"/>
</dbReference>
<feature type="region of interest" description="Disordered" evidence="1">
    <location>
        <begin position="725"/>
        <end position="755"/>
    </location>
</feature>
<dbReference type="SUPFAM" id="SSF50998">
    <property type="entry name" value="Quinoprotein alcohol dehydrogenase-like"/>
    <property type="match status" value="1"/>
</dbReference>
<dbReference type="InterPro" id="IPR000909">
    <property type="entry name" value="PLipase_C_PInositol-sp_X_dom"/>
</dbReference>
<dbReference type="InterPro" id="IPR017946">
    <property type="entry name" value="PLC-like_Pdiesterase_TIM-brl"/>
</dbReference>
<dbReference type="PANTHER" id="PTHR13593:SF113">
    <property type="entry name" value="SI:DKEY-266F7.9"/>
    <property type="match status" value="1"/>
</dbReference>
<dbReference type="Gene3D" id="2.130.10.10">
    <property type="entry name" value="YVTN repeat-like/Quinoprotein amine dehydrogenase"/>
    <property type="match status" value="1"/>
</dbReference>
<dbReference type="GO" id="GO:0006629">
    <property type="term" value="P:lipid metabolic process"/>
    <property type="evidence" value="ECO:0007669"/>
    <property type="project" value="InterPro"/>
</dbReference>
<evidence type="ECO:0000313" key="3">
    <source>
        <dbReference type="EMBL" id="KAF7340893.1"/>
    </source>
</evidence>
<evidence type="ECO:0000256" key="1">
    <source>
        <dbReference type="SAM" id="MobiDB-lite"/>
    </source>
</evidence>
<feature type="domain" description="Phosphatidylinositol-specific phospholipase C X" evidence="2">
    <location>
        <begin position="353"/>
        <end position="525"/>
    </location>
</feature>
<accession>A0A8H6XG88</accession>
<sequence>MASLVTAWQTSLPSSGYDIVSPVVIQNNVYMASNGYVYRLDFYSGVVIATNGLEGRGHNEVRLAASADGSFLFVGTDGYVLSLNPTTLDTLWQTSLPGCGYNIVSVLHTGGIVYAGSNGYVYRLDPSNGQVLYTNGLDGLGHNEVRLAMTLANDVLLVGTYGYCVGLSPSNLATLWERSLPGCGYDITSVAGGNGCGYAACAGYVYQLNASNGNVTNQNNLSGTGKSEVRLALRGDGVHLFVGTNGYGISLSASNLSTIYSISLPGSGYTITDVAPGTTTAFFANNGYVFQLNDAGNIVSTNSLPGLGEHETRLAASASADVRIFAGINGYGVGLFAVSPQPHDAWMSALASTIGPKMLREVKIPGTHDSATYAITPLSSIGKDMPDWLEYIQLLPLPGNTIQTVMSLWSVAQTVDFTGQLKAGIRYFDLRVQGSSLNFVHGLVSAPVTDLLTQLSAYLSTAGNDKEVVLLDFNHFYDMKPADHANLVSMLQTTFGNKLAPASLGANVTLNQLWSTSYRIIIFYDDAATVGANPFLWSQSTISSPWPNVQDVGALNGALARELPNKLSTFFVLQGILTPNGAMIALGLVGVGPRSLTAVAQAVTPAVVGWLSQWTDQGINIVICDWFNCTNAYVDILLQMNSTQATAADAASLQTVKLIADRPPVAVASHVDPEKVKREIANGVINEASIAALAAAEYRARFGRTGHSQEVIDRLQELDRIAATASAEPKKLGEKPPVVQSVSKLGAKAEAKNKE</sequence>
<dbReference type="Gene3D" id="3.20.20.190">
    <property type="entry name" value="Phosphatidylinositol (PI) phosphodiesterase"/>
    <property type="match status" value="1"/>
</dbReference>
<dbReference type="Pfam" id="PF13360">
    <property type="entry name" value="PQQ_2"/>
    <property type="match status" value="1"/>
</dbReference>
<dbReference type="OrthoDB" id="2838148at2759"/>
<comment type="caution">
    <text evidence="3">The sequence shown here is derived from an EMBL/GenBank/DDBJ whole genome shotgun (WGS) entry which is preliminary data.</text>
</comment>
<dbReference type="PANTHER" id="PTHR13593">
    <property type="match status" value="1"/>
</dbReference>
<evidence type="ECO:0000313" key="4">
    <source>
        <dbReference type="Proteomes" id="UP000623467"/>
    </source>
</evidence>
<organism evidence="3 4">
    <name type="scientific">Mycena sanguinolenta</name>
    <dbReference type="NCBI Taxonomy" id="230812"/>
    <lineage>
        <taxon>Eukaryota</taxon>
        <taxon>Fungi</taxon>
        <taxon>Dikarya</taxon>
        <taxon>Basidiomycota</taxon>
        <taxon>Agaricomycotina</taxon>
        <taxon>Agaricomycetes</taxon>
        <taxon>Agaricomycetidae</taxon>
        <taxon>Agaricales</taxon>
        <taxon>Marasmiineae</taxon>
        <taxon>Mycenaceae</taxon>
        <taxon>Mycena</taxon>
    </lineage>
</organism>
<reference evidence="3" key="1">
    <citation type="submission" date="2020-05" db="EMBL/GenBank/DDBJ databases">
        <title>Mycena genomes resolve the evolution of fungal bioluminescence.</title>
        <authorList>
            <person name="Tsai I.J."/>
        </authorList>
    </citation>
    <scope>NUCLEOTIDE SEQUENCE</scope>
    <source>
        <strain evidence="3">160909Yilan</strain>
    </source>
</reference>
<dbReference type="EMBL" id="JACAZH010000029">
    <property type="protein sequence ID" value="KAF7340893.1"/>
    <property type="molecule type" value="Genomic_DNA"/>
</dbReference>